<proteinExistence type="predicted"/>
<dbReference type="PANTHER" id="PTHR35519:SF2">
    <property type="entry name" value="PH DOMAIN PROTEIN"/>
    <property type="match status" value="1"/>
</dbReference>
<dbReference type="AlphaFoldDB" id="A0A1H9TFQ5"/>
<dbReference type="RefSeq" id="WP_092691578.1">
    <property type="nucleotide sequence ID" value="NZ_CBDDGO010000004.1"/>
</dbReference>
<dbReference type="PANTHER" id="PTHR35519">
    <property type="entry name" value="MEMBRANE PROTEINS"/>
    <property type="match status" value="1"/>
</dbReference>
<protein>
    <recommendedName>
        <fullName evidence="3">DUF4112 domain-containing protein</fullName>
    </recommendedName>
</protein>
<evidence type="ECO:0000313" key="1">
    <source>
        <dbReference type="EMBL" id="SER95877.1"/>
    </source>
</evidence>
<reference evidence="1 2" key="1">
    <citation type="submission" date="2016-10" db="EMBL/GenBank/DDBJ databases">
        <authorList>
            <person name="de Groot N.N."/>
        </authorList>
    </citation>
    <scope>NUCLEOTIDE SEQUENCE [LARGE SCALE GENOMIC DNA]</scope>
    <source>
        <strain evidence="1 2">DSM 23042</strain>
    </source>
</reference>
<sequence length="127" mass="13377">MPSTSSPSADLAHLERLAGRLDSAFRIPGTGIRFGWDGLLGLIPGIGDFAAAAPAGYIILRAQQLGTPNHVLAQMALNTGIDTVVGTIPLIGDIFDVGWKGNRRNVALLRKHLERTGRLAEPVTTAA</sequence>
<dbReference type="EMBL" id="FOGU01000004">
    <property type="protein sequence ID" value="SER95877.1"/>
    <property type="molecule type" value="Genomic_DNA"/>
</dbReference>
<keyword evidence="2" id="KW-1185">Reference proteome</keyword>
<dbReference type="InterPro" id="IPR025187">
    <property type="entry name" value="DUF4112"/>
</dbReference>
<accession>A0A1H9TFQ5</accession>
<name>A0A1H9TFQ5_9RHOB</name>
<dbReference type="STRING" id="641238.SAMN04490244_104150"/>
<dbReference type="Pfam" id="PF13430">
    <property type="entry name" value="DUF4112"/>
    <property type="match status" value="1"/>
</dbReference>
<dbReference type="OrthoDB" id="513552at2"/>
<organism evidence="1 2">
    <name type="scientific">Tranquillimonas rosea</name>
    <dbReference type="NCBI Taxonomy" id="641238"/>
    <lineage>
        <taxon>Bacteria</taxon>
        <taxon>Pseudomonadati</taxon>
        <taxon>Pseudomonadota</taxon>
        <taxon>Alphaproteobacteria</taxon>
        <taxon>Rhodobacterales</taxon>
        <taxon>Roseobacteraceae</taxon>
        <taxon>Tranquillimonas</taxon>
    </lineage>
</organism>
<evidence type="ECO:0000313" key="2">
    <source>
        <dbReference type="Proteomes" id="UP000198885"/>
    </source>
</evidence>
<dbReference type="Proteomes" id="UP000198885">
    <property type="component" value="Unassembled WGS sequence"/>
</dbReference>
<gene>
    <name evidence="1" type="ORF">SAMN04490244_104150</name>
</gene>
<evidence type="ECO:0008006" key="3">
    <source>
        <dbReference type="Google" id="ProtNLM"/>
    </source>
</evidence>